<keyword evidence="2" id="KW-0808">Transferase</keyword>
<dbReference type="InterPro" id="IPR004045">
    <property type="entry name" value="Glutathione_S-Trfase_N"/>
</dbReference>
<name>A0A9N9JV68_9GLOM</name>
<dbReference type="GO" id="GO:0006749">
    <property type="term" value="P:glutathione metabolic process"/>
    <property type="evidence" value="ECO:0007669"/>
    <property type="project" value="TreeGrafter"/>
</dbReference>
<evidence type="ECO:0000256" key="3">
    <source>
        <dbReference type="ARBA" id="ARBA00047960"/>
    </source>
</evidence>
<dbReference type="Proteomes" id="UP000789405">
    <property type="component" value="Unassembled WGS sequence"/>
</dbReference>
<dbReference type="PANTHER" id="PTHR43900">
    <property type="entry name" value="GLUTATHIONE S-TRANSFERASE RHO"/>
    <property type="match status" value="1"/>
</dbReference>
<dbReference type="InterPro" id="IPR004046">
    <property type="entry name" value="GST_C"/>
</dbReference>
<comment type="catalytic activity">
    <reaction evidence="3">
        <text>RX + glutathione = an S-substituted glutathione + a halide anion + H(+)</text>
        <dbReference type="Rhea" id="RHEA:16437"/>
        <dbReference type="ChEBI" id="CHEBI:15378"/>
        <dbReference type="ChEBI" id="CHEBI:16042"/>
        <dbReference type="ChEBI" id="CHEBI:17792"/>
        <dbReference type="ChEBI" id="CHEBI:57925"/>
        <dbReference type="ChEBI" id="CHEBI:90779"/>
        <dbReference type="EC" id="2.5.1.18"/>
    </reaction>
</comment>
<sequence length="187" mass="21400">MAIRLIGFGDSICTLRVITCLNELGLSYKLTPQAGGYAGLKNKDYLANKHPFGKVPVLYDDNFKITESPGLVEQLISYESSYFDSPVSKILFQEIYAKYMGKTSDPVVVKRAREKTEGVLNVYDKLLEGKEYLNGKFSLAELFHYPNTYFAHIANHSDLWDKKSNVKKWWDGLNNRDAWKKSLEDIK</sequence>
<evidence type="ECO:0000259" key="5">
    <source>
        <dbReference type="PROSITE" id="PS50405"/>
    </source>
</evidence>
<dbReference type="InterPro" id="IPR010987">
    <property type="entry name" value="Glutathione-S-Trfase_C-like"/>
</dbReference>
<dbReference type="PROSITE" id="PS50405">
    <property type="entry name" value="GST_CTER"/>
    <property type="match status" value="1"/>
</dbReference>
<evidence type="ECO:0000313" key="7">
    <source>
        <dbReference type="Proteomes" id="UP000789405"/>
    </source>
</evidence>
<dbReference type="EMBL" id="CAJVPY010033392">
    <property type="protein sequence ID" value="CAG8798913.1"/>
    <property type="molecule type" value="Genomic_DNA"/>
</dbReference>
<dbReference type="GO" id="GO:0005737">
    <property type="term" value="C:cytoplasm"/>
    <property type="evidence" value="ECO:0007669"/>
    <property type="project" value="TreeGrafter"/>
</dbReference>
<protein>
    <recommendedName>
        <fullName evidence="1">glutathione transferase</fullName>
        <ecNumber evidence="1">2.5.1.18</ecNumber>
    </recommendedName>
</protein>
<dbReference type="SUPFAM" id="SSF52833">
    <property type="entry name" value="Thioredoxin-like"/>
    <property type="match status" value="1"/>
</dbReference>
<dbReference type="Pfam" id="PF00043">
    <property type="entry name" value="GST_C"/>
    <property type="match status" value="1"/>
</dbReference>
<feature type="domain" description="GST C-terminal" evidence="5">
    <location>
        <begin position="65"/>
        <end position="187"/>
    </location>
</feature>
<dbReference type="OrthoDB" id="249703at2759"/>
<dbReference type="AlphaFoldDB" id="A0A9N9JV68"/>
<dbReference type="InterPro" id="IPR036249">
    <property type="entry name" value="Thioredoxin-like_sf"/>
</dbReference>
<reference evidence="6" key="1">
    <citation type="submission" date="2021-06" db="EMBL/GenBank/DDBJ databases">
        <authorList>
            <person name="Kallberg Y."/>
            <person name="Tangrot J."/>
            <person name="Rosling A."/>
        </authorList>
    </citation>
    <scope>NUCLEOTIDE SEQUENCE</scope>
    <source>
        <strain evidence="6">MA453B</strain>
    </source>
</reference>
<comment type="caution">
    <text evidence="6">The sequence shown here is derived from an EMBL/GenBank/DDBJ whole genome shotgun (WGS) entry which is preliminary data.</text>
</comment>
<dbReference type="InterPro" id="IPR036282">
    <property type="entry name" value="Glutathione-S-Trfase_C_sf"/>
</dbReference>
<dbReference type="Gene3D" id="1.20.1050.10">
    <property type="match status" value="1"/>
</dbReference>
<feature type="non-terminal residue" evidence="6">
    <location>
        <position position="187"/>
    </location>
</feature>
<dbReference type="GO" id="GO:0004364">
    <property type="term" value="F:glutathione transferase activity"/>
    <property type="evidence" value="ECO:0007669"/>
    <property type="project" value="UniProtKB-EC"/>
</dbReference>
<dbReference type="EC" id="2.5.1.18" evidence="1"/>
<dbReference type="PANTHER" id="PTHR43900:SF3">
    <property type="entry name" value="GLUTATHIONE S-TRANSFERASE RHO"/>
    <property type="match status" value="1"/>
</dbReference>
<evidence type="ECO:0000313" key="6">
    <source>
        <dbReference type="EMBL" id="CAG8798913.1"/>
    </source>
</evidence>
<dbReference type="Gene3D" id="3.40.30.10">
    <property type="entry name" value="Glutaredoxin"/>
    <property type="match status" value="1"/>
</dbReference>
<evidence type="ECO:0000256" key="1">
    <source>
        <dbReference type="ARBA" id="ARBA00012452"/>
    </source>
</evidence>
<dbReference type="PROSITE" id="PS50404">
    <property type="entry name" value="GST_NTER"/>
    <property type="match status" value="1"/>
</dbReference>
<accession>A0A9N9JV68</accession>
<dbReference type="SUPFAM" id="SSF47616">
    <property type="entry name" value="GST C-terminal domain-like"/>
    <property type="match status" value="1"/>
</dbReference>
<gene>
    <name evidence="6" type="ORF">DERYTH_LOCUS22970</name>
</gene>
<dbReference type="GO" id="GO:0043295">
    <property type="term" value="F:glutathione binding"/>
    <property type="evidence" value="ECO:0007669"/>
    <property type="project" value="TreeGrafter"/>
</dbReference>
<proteinExistence type="predicted"/>
<dbReference type="Pfam" id="PF13417">
    <property type="entry name" value="GST_N_3"/>
    <property type="match status" value="1"/>
</dbReference>
<evidence type="ECO:0000256" key="2">
    <source>
        <dbReference type="ARBA" id="ARBA00022679"/>
    </source>
</evidence>
<feature type="domain" description="GST N-terminal" evidence="4">
    <location>
        <begin position="1"/>
        <end position="83"/>
    </location>
</feature>
<keyword evidence="7" id="KW-1185">Reference proteome</keyword>
<organism evidence="6 7">
    <name type="scientific">Dentiscutata erythropus</name>
    <dbReference type="NCBI Taxonomy" id="1348616"/>
    <lineage>
        <taxon>Eukaryota</taxon>
        <taxon>Fungi</taxon>
        <taxon>Fungi incertae sedis</taxon>
        <taxon>Mucoromycota</taxon>
        <taxon>Glomeromycotina</taxon>
        <taxon>Glomeromycetes</taxon>
        <taxon>Diversisporales</taxon>
        <taxon>Gigasporaceae</taxon>
        <taxon>Dentiscutata</taxon>
    </lineage>
</organism>
<evidence type="ECO:0000259" key="4">
    <source>
        <dbReference type="PROSITE" id="PS50404"/>
    </source>
</evidence>